<dbReference type="AlphaFoldDB" id="A0A6L6PSR2"/>
<keyword evidence="3" id="KW-1185">Reference proteome</keyword>
<feature type="compositionally biased region" description="Low complexity" evidence="1">
    <location>
        <begin position="21"/>
        <end position="35"/>
    </location>
</feature>
<sequence>MQSDHQFAGQVPRITSTLGKSHAASPRASSTSPISSPQILEQVVVAFQKRPDVANVLHGQRRIRQGGKGRRTALFSSIKSGGAVPVESRLELAHAVTLERTSHVTRFRTQALCIPLTGRHVAYPDFLVEVASGMFEVHEIKPSIAHLSSDDAQRFAHIERILNRVGIEFRLIDATSLASGRALEEALLSYTRGHAERYSPSQISLAQEVLASKSFAWFSDAYQLLASHHLPPCLADYLDFHGKWSSPPRTNASRRGRA</sequence>
<reference evidence="2 3" key="1">
    <citation type="submission" date="2019-11" db="EMBL/GenBank/DDBJ databases">
        <title>Type strains purchased from KCTC, JCM and DSMZ.</title>
        <authorList>
            <person name="Lu H."/>
        </authorList>
    </citation>
    <scope>NUCLEOTIDE SEQUENCE [LARGE SCALE GENOMIC DNA]</scope>
    <source>
        <strain evidence="2 3">KCTC 22382</strain>
    </source>
</reference>
<proteinExistence type="predicted"/>
<dbReference type="RefSeq" id="WP_155468045.1">
    <property type="nucleotide sequence ID" value="NZ_WNKY01000064.1"/>
</dbReference>
<comment type="caution">
    <text evidence="2">The sequence shown here is derived from an EMBL/GenBank/DDBJ whole genome shotgun (WGS) entry which is preliminary data.</text>
</comment>
<evidence type="ECO:0000313" key="3">
    <source>
        <dbReference type="Proteomes" id="UP000475582"/>
    </source>
</evidence>
<evidence type="ECO:0008006" key="4">
    <source>
        <dbReference type="Google" id="ProtNLM"/>
    </source>
</evidence>
<dbReference type="OrthoDB" id="509902at2"/>
<gene>
    <name evidence="2" type="ORF">GM676_29430</name>
</gene>
<evidence type="ECO:0000313" key="2">
    <source>
        <dbReference type="EMBL" id="MTV41681.1"/>
    </source>
</evidence>
<protein>
    <recommendedName>
        <fullName evidence="4">TnsA endonuclease N-terminal domain-containing protein</fullName>
    </recommendedName>
</protein>
<feature type="region of interest" description="Disordered" evidence="1">
    <location>
        <begin position="1"/>
        <end position="35"/>
    </location>
</feature>
<accession>A0A6L6PSR2</accession>
<name>A0A6L6PSR2_9BURK</name>
<evidence type="ECO:0000256" key="1">
    <source>
        <dbReference type="SAM" id="MobiDB-lite"/>
    </source>
</evidence>
<dbReference type="EMBL" id="WNKY01000064">
    <property type="protein sequence ID" value="MTV41681.1"/>
    <property type="molecule type" value="Genomic_DNA"/>
</dbReference>
<organism evidence="2 3">
    <name type="scientific">Duganella radicis</name>
    <dbReference type="NCBI Taxonomy" id="551988"/>
    <lineage>
        <taxon>Bacteria</taxon>
        <taxon>Pseudomonadati</taxon>
        <taxon>Pseudomonadota</taxon>
        <taxon>Betaproteobacteria</taxon>
        <taxon>Burkholderiales</taxon>
        <taxon>Oxalobacteraceae</taxon>
        <taxon>Telluria group</taxon>
        <taxon>Duganella</taxon>
    </lineage>
</organism>
<dbReference type="Proteomes" id="UP000475582">
    <property type="component" value="Unassembled WGS sequence"/>
</dbReference>